<comment type="caution">
    <text evidence="2">The sequence shown here is derived from an EMBL/GenBank/DDBJ whole genome shotgun (WGS) entry which is preliminary data.</text>
</comment>
<organism evidence="2 3">
    <name type="scientific">Xylaria bambusicola</name>
    <dbReference type="NCBI Taxonomy" id="326684"/>
    <lineage>
        <taxon>Eukaryota</taxon>
        <taxon>Fungi</taxon>
        <taxon>Dikarya</taxon>
        <taxon>Ascomycota</taxon>
        <taxon>Pezizomycotina</taxon>
        <taxon>Sordariomycetes</taxon>
        <taxon>Xylariomycetidae</taxon>
        <taxon>Xylariales</taxon>
        <taxon>Xylariaceae</taxon>
        <taxon>Xylaria</taxon>
    </lineage>
</organism>
<protein>
    <submittedName>
        <fullName evidence="2">Uncharacterized protein</fullName>
    </submittedName>
</protein>
<feature type="region of interest" description="Disordered" evidence="1">
    <location>
        <begin position="1"/>
        <end position="80"/>
    </location>
</feature>
<dbReference type="EMBL" id="JAWHQM010000003">
    <property type="protein sequence ID" value="KAK5626003.1"/>
    <property type="molecule type" value="Genomic_DNA"/>
</dbReference>
<accession>A0AAN7Z3U4</accession>
<feature type="compositionally biased region" description="Polar residues" evidence="1">
    <location>
        <begin position="29"/>
        <end position="38"/>
    </location>
</feature>
<evidence type="ECO:0000313" key="3">
    <source>
        <dbReference type="Proteomes" id="UP001305414"/>
    </source>
</evidence>
<proteinExistence type="predicted"/>
<evidence type="ECO:0000313" key="2">
    <source>
        <dbReference type="EMBL" id="KAK5626003.1"/>
    </source>
</evidence>
<sequence>MPLHHAWSSLSPSASDLREVEGGVEEDTSPYNHHSLASGSIGHRQGEPPGLAECAVFGKGPERRPNKSLSPDIASAKGPLTGPIAQGTIGHYYCTYCTFCNPPDLTKTAYAPMPHATSSPHPTSHFSHVIIVQMTG</sequence>
<keyword evidence="3" id="KW-1185">Reference proteome</keyword>
<gene>
    <name evidence="2" type="ORF">RRF57_001719</name>
</gene>
<reference evidence="2 3" key="1">
    <citation type="submission" date="2023-10" db="EMBL/GenBank/DDBJ databases">
        <title>Draft genome sequence of Xylaria bambusicola isolate GMP-LS, the root and basal stem rot pathogen of sugarcane in Indonesia.</title>
        <authorList>
            <person name="Selvaraj P."/>
            <person name="Muralishankar V."/>
            <person name="Muruganantham S."/>
            <person name="Sp S."/>
            <person name="Haryani S."/>
            <person name="Lau K.J.X."/>
            <person name="Naqvi N.I."/>
        </authorList>
    </citation>
    <scope>NUCLEOTIDE SEQUENCE [LARGE SCALE GENOMIC DNA]</scope>
    <source>
        <strain evidence="2">GMP-LS</strain>
    </source>
</reference>
<dbReference type="Proteomes" id="UP001305414">
    <property type="component" value="Unassembled WGS sequence"/>
</dbReference>
<evidence type="ECO:0000256" key="1">
    <source>
        <dbReference type="SAM" id="MobiDB-lite"/>
    </source>
</evidence>
<name>A0AAN7Z3U4_9PEZI</name>
<dbReference type="AlphaFoldDB" id="A0AAN7Z3U4"/>